<dbReference type="Proteomes" id="UP001566132">
    <property type="component" value="Unassembled WGS sequence"/>
</dbReference>
<proteinExistence type="predicted"/>
<evidence type="ECO:0000313" key="2">
    <source>
        <dbReference type="Proteomes" id="UP001566132"/>
    </source>
</evidence>
<dbReference type="AlphaFoldDB" id="A0ABD1EHS6"/>
<name>A0ABD1EHS6_HYPHA</name>
<comment type="caution">
    <text evidence="1">The sequence shown here is derived from an EMBL/GenBank/DDBJ whole genome shotgun (WGS) entry which is preliminary data.</text>
</comment>
<keyword evidence="2" id="KW-1185">Reference proteome</keyword>
<dbReference type="EMBL" id="JBDJPC010000008">
    <property type="protein sequence ID" value="KAL1492716.1"/>
    <property type="molecule type" value="Genomic_DNA"/>
</dbReference>
<reference evidence="1 2" key="1">
    <citation type="submission" date="2024-05" db="EMBL/GenBank/DDBJ databases">
        <title>Genetic variation in Jamaican populations of the coffee berry borer (Hypothenemus hampei).</title>
        <authorList>
            <person name="Errbii M."/>
            <person name="Myrie A."/>
        </authorList>
    </citation>
    <scope>NUCLEOTIDE SEQUENCE [LARGE SCALE GENOMIC DNA]</scope>
    <source>
        <strain evidence="1">JA-Hopewell-2020-01-JO</strain>
        <tissue evidence="1">Whole body</tissue>
    </source>
</reference>
<protein>
    <submittedName>
        <fullName evidence="1">Uncharacterized protein</fullName>
    </submittedName>
</protein>
<accession>A0ABD1EHS6</accession>
<sequence>MDRKATFIGYKFRKSARINRDKSENPLAKLSYRELQEIARNFNLPVLFNHKVLLAIVIAHKQGLHGMVELIKKSKKGKKIGPLINSNKAFCDRNNFTEASVNLGNFHQNASYGNSSLSSNTVMKPDDSGIGSFSSLEDFMESKESAPRTDRALDNIAITENAENLIGDNDPKESEDQGLFGIQEDLQPVEYEFDVLQYSNTKFDGKN</sequence>
<evidence type="ECO:0000313" key="1">
    <source>
        <dbReference type="EMBL" id="KAL1492716.1"/>
    </source>
</evidence>
<gene>
    <name evidence="1" type="ORF">ABEB36_010931</name>
</gene>
<organism evidence="1 2">
    <name type="scientific">Hypothenemus hampei</name>
    <name type="common">Coffee berry borer</name>
    <dbReference type="NCBI Taxonomy" id="57062"/>
    <lineage>
        <taxon>Eukaryota</taxon>
        <taxon>Metazoa</taxon>
        <taxon>Ecdysozoa</taxon>
        <taxon>Arthropoda</taxon>
        <taxon>Hexapoda</taxon>
        <taxon>Insecta</taxon>
        <taxon>Pterygota</taxon>
        <taxon>Neoptera</taxon>
        <taxon>Endopterygota</taxon>
        <taxon>Coleoptera</taxon>
        <taxon>Polyphaga</taxon>
        <taxon>Cucujiformia</taxon>
        <taxon>Curculionidae</taxon>
        <taxon>Scolytinae</taxon>
        <taxon>Hypothenemus</taxon>
    </lineage>
</organism>